<protein>
    <recommendedName>
        <fullName evidence="3">Integrase catalytic domain-containing protein</fullName>
    </recommendedName>
</protein>
<dbReference type="AlphaFoldDB" id="A0A2H0NH12"/>
<evidence type="ECO:0000313" key="2">
    <source>
        <dbReference type="Proteomes" id="UP000230707"/>
    </source>
</evidence>
<evidence type="ECO:0008006" key="3">
    <source>
        <dbReference type="Google" id="ProtNLM"/>
    </source>
</evidence>
<organism evidence="1 2">
    <name type="scientific">Candidatus Gottesmanbacteria bacterium CG11_big_fil_rev_8_21_14_0_20_37_11</name>
    <dbReference type="NCBI Taxonomy" id="1974575"/>
    <lineage>
        <taxon>Bacteria</taxon>
        <taxon>Candidatus Gottesmaniibacteriota</taxon>
    </lineage>
</organism>
<dbReference type="EMBL" id="PCWS01000095">
    <property type="protein sequence ID" value="PIR08170.1"/>
    <property type="molecule type" value="Genomic_DNA"/>
</dbReference>
<gene>
    <name evidence="1" type="ORF">COV53_04360</name>
</gene>
<accession>A0A2H0NH12</accession>
<dbReference type="Proteomes" id="UP000230707">
    <property type="component" value="Unassembled WGS sequence"/>
</dbReference>
<comment type="caution">
    <text evidence="1">The sequence shown here is derived from an EMBL/GenBank/DDBJ whole genome shotgun (WGS) entry which is preliminary data.</text>
</comment>
<evidence type="ECO:0000313" key="1">
    <source>
        <dbReference type="EMBL" id="PIR08170.1"/>
    </source>
</evidence>
<proteinExistence type="predicted"/>
<sequence length="52" mass="6529">MEAFWKIVHREFLRPNYYKTKQDFVKNLGHFLLEYNHIRRHGGFKILHRKKS</sequence>
<reference evidence="1 2" key="1">
    <citation type="submission" date="2017-09" db="EMBL/GenBank/DDBJ databases">
        <title>Depth-based differentiation of microbial function through sediment-hosted aquifers and enrichment of novel symbionts in the deep terrestrial subsurface.</title>
        <authorList>
            <person name="Probst A.J."/>
            <person name="Ladd B."/>
            <person name="Jarett J.K."/>
            <person name="Geller-Mcgrath D.E."/>
            <person name="Sieber C.M."/>
            <person name="Emerson J.B."/>
            <person name="Anantharaman K."/>
            <person name="Thomas B.C."/>
            <person name="Malmstrom R."/>
            <person name="Stieglmeier M."/>
            <person name="Klingl A."/>
            <person name="Woyke T."/>
            <person name="Ryan C.M."/>
            <person name="Banfield J.F."/>
        </authorList>
    </citation>
    <scope>NUCLEOTIDE SEQUENCE [LARGE SCALE GENOMIC DNA]</scope>
    <source>
        <strain evidence="1">CG11_big_fil_rev_8_21_14_0_20_37_11</strain>
    </source>
</reference>
<name>A0A2H0NH12_9BACT</name>